<feature type="signal peptide" evidence="1">
    <location>
        <begin position="1"/>
        <end position="23"/>
    </location>
</feature>
<accession>A0ABY7LQP2</accession>
<evidence type="ECO:0000259" key="3">
    <source>
        <dbReference type="Pfam" id="PF12969"/>
    </source>
</evidence>
<dbReference type="Gene3D" id="3.10.620.30">
    <property type="match status" value="1"/>
</dbReference>
<dbReference type="Pfam" id="PF12969">
    <property type="entry name" value="DUF3857"/>
    <property type="match status" value="1"/>
</dbReference>
<evidence type="ECO:0000259" key="2">
    <source>
        <dbReference type="Pfam" id="PF01841"/>
    </source>
</evidence>
<gene>
    <name evidence="4" type="ORF">O3303_19180</name>
</gene>
<dbReference type="EMBL" id="CP114767">
    <property type="protein sequence ID" value="WBA41919.1"/>
    <property type="molecule type" value="Genomic_DNA"/>
</dbReference>
<keyword evidence="5" id="KW-1185">Reference proteome</keyword>
<proteinExistence type="predicted"/>
<dbReference type="InterPro" id="IPR002931">
    <property type="entry name" value="Transglutaminase-like"/>
</dbReference>
<reference evidence="4 5" key="1">
    <citation type="submission" date="2022-12" db="EMBL/GenBank/DDBJ databases">
        <title>Hymenobacter canadensis sp. nov. isolated from lake water of the Cambridge Bay, Canada.</title>
        <authorList>
            <person name="Kim W.H."/>
            <person name="Lee Y.M."/>
        </authorList>
    </citation>
    <scope>NUCLEOTIDE SEQUENCE [LARGE SCALE GENOMIC DNA]</scope>
    <source>
        <strain evidence="4 5">PAMC 29467</strain>
    </source>
</reference>
<protein>
    <submittedName>
        <fullName evidence="4">DUF3857 and transglutaminase domain-containing protein</fullName>
    </submittedName>
</protein>
<evidence type="ECO:0000313" key="4">
    <source>
        <dbReference type="EMBL" id="WBA41919.1"/>
    </source>
</evidence>
<dbReference type="Pfam" id="PF01841">
    <property type="entry name" value="Transglut_core"/>
    <property type="match status" value="1"/>
</dbReference>
<feature type="domain" description="DUF3857" evidence="3">
    <location>
        <begin position="78"/>
        <end position="228"/>
    </location>
</feature>
<evidence type="ECO:0000313" key="5">
    <source>
        <dbReference type="Proteomes" id="UP001211005"/>
    </source>
</evidence>
<organism evidence="4 5">
    <name type="scientific">Hymenobacter canadensis</name>
    <dbReference type="NCBI Taxonomy" id="2999067"/>
    <lineage>
        <taxon>Bacteria</taxon>
        <taxon>Pseudomonadati</taxon>
        <taxon>Bacteroidota</taxon>
        <taxon>Cytophagia</taxon>
        <taxon>Cytophagales</taxon>
        <taxon>Hymenobacteraceae</taxon>
        <taxon>Hymenobacter</taxon>
    </lineage>
</organism>
<dbReference type="InterPro" id="IPR024618">
    <property type="entry name" value="DUF3857"/>
</dbReference>
<name>A0ABY7LQP2_9BACT</name>
<dbReference type="Gene3D" id="2.60.120.1130">
    <property type="match status" value="1"/>
</dbReference>
<dbReference type="RefSeq" id="WP_269559977.1">
    <property type="nucleotide sequence ID" value="NZ_CP114767.1"/>
</dbReference>
<dbReference type="Proteomes" id="UP001211005">
    <property type="component" value="Chromosome"/>
</dbReference>
<evidence type="ECO:0000256" key="1">
    <source>
        <dbReference type="SAM" id="SignalP"/>
    </source>
</evidence>
<feature type="chain" id="PRO_5045544015" evidence="1">
    <location>
        <begin position="24"/>
        <end position="685"/>
    </location>
</feature>
<sequence length="685" mass="76314">MLTPLLRRLLLLAVLGSAATAPALGQNEPIKFGKPDLKDFDPKNFVADSAAEAVVLCDFGRSRFEVGASGEGFQTVFERVTRIKILQKAGYDWATVEVPLYHKNNSEEKLTNLKGFTYNLVNGEMVKEKLESSSTFREESGPNTTTRKFTLPNVREGAVIEYSYTVVSDFLFNFQDWQFQQSIPVRWSEYRAQVPEYFDYKMLMQGYLPLAASEHPQGQGQYTVRWSSSIEPGLNGGRTSGGSETVTAQVTNHRWAVQNAPAFREEPFMTSSRDHLARIDFELAGLQWPGQGYKAVAGTWQSINDELLASDGFGAQLRRAGFLKDQLTPLLAQEKDPAARVAAVHALVRKAVKYDGRDQYSSASVRKAYDQHRGNAADVNLLLIAALREAGFQANPVLVSTRDHGAVNADYTPMLSRFNYVVAHVPLPEGKEMLVDATEELLPCGMLPTRCLNGQGRLIMPNAAESRWVSLLPSQRLTEYQQIQLVLDEKGGYTGKVHSEHGGYAGSAQRDRLREKGEKKFVEDMLTGREGWTMNKYQFGQRDELAKALSFDYELTAAGGDAPAGLLYLRPLQHFGNSKNPFVHESRQFPVDFGCPVDETLVMTLTLPAGYEVEELPKPTAMSLPDNGGRFLFQAQPAADGTIQIMSRLNLSRAVYSAEEYVSLREFYRLVVAKQAEQLVLKKKS</sequence>
<feature type="domain" description="Transglutaminase-like" evidence="2">
    <location>
        <begin position="331"/>
        <end position="414"/>
    </location>
</feature>
<keyword evidence="1" id="KW-0732">Signal</keyword>
<dbReference type="Gene3D" id="2.60.40.3140">
    <property type="match status" value="1"/>
</dbReference>